<accession>A0A0C2CN14</accession>
<dbReference type="GO" id="GO:0016829">
    <property type="term" value="F:lyase activity"/>
    <property type="evidence" value="ECO:0007669"/>
    <property type="project" value="UniProtKB-KW"/>
</dbReference>
<organism evidence="1 2">
    <name type="scientific">Enhygromyxa salina</name>
    <dbReference type="NCBI Taxonomy" id="215803"/>
    <lineage>
        <taxon>Bacteria</taxon>
        <taxon>Pseudomonadati</taxon>
        <taxon>Myxococcota</taxon>
        <taxon>Polyangia</taxon>
        <taxon>Nannocystales</taxon>
        <taxon>Nannocystaceae</taxon>
        <taxon>Enhygromyxa</taxon>
    </lineage>
</organism>
<protein>
    <submittedName>
        <fullName evidence="1">Benzoyl-CoA-dihydrodiol lyase</fullName>
    </submittedName>
</protein>
<dbReference type="AlphaFoldDB" id="A0A0C2CN14"/>
<dbReference type="InterPro" id="IPR001753">
    <property type="entry name" value="Enoyl-CoA_hydra/iso"/>
</dbReference>
<dbReference type="RefSeq" id="WP_052557358.1">
    <property type="nucleotide sequence ID" value="NZ_JMCC02000123.1"/>
</dbReference>
<evidence type="ECO:0000313" key="1">
    <source>
        <dbReference type="EMBL" id="KIG12626.1"/>
    </source>
</evidence>
<keyword evidence="1" id="KW-0456">Lyase</keyword>
<reference evidence="1 2" key="1">
    <citation type="submission" date="2014-12" db="EMBL/GenBank/DDBJ databases">
        <title>Genome assembly of Enhygromyxa salina DSM 15201.</title>
        <authorList>
            <person name="Sharma G."/>
            <person name="Subramanian S."/>
        </authorList>
    </citation>
    <scope>NUCLEOTIDE SEQUENCE [LARGE SCALE GENOMIC DNA]</scope>
    <source>
        <strain evidence="1 2">DSM 15201</strain>
    </source>
</reference>
<dbReference type="Pfam" id="PF00378">
    <property type="entry name" value="ECH_1"/>
    <property type="match status" value="1"/>
</dbReference>
<name>A0A0C2CN14_9BACT</name>
<dbReference type="Proteomes" id="UP000031599">
    <property type="component" value="Unassembled WGS sequence"/>
</dbReference>
<evidence type="ECO:0000313" key="2">
    <source>
        <dbReference type="Proteomes" id="UP000031599"/>
    </source>
</evidence>
<gene>
    <name evidence="1" type="ORF">DB30_01191</name>
</gene>
<dbReference type="CDD" id="cd06558">
    <property type="entry name" value="crotonase-like"/>
    <property type="match status" value="1"/>
</dbReference>
<dbReference type="NCBIfam" id="TIGR03222">
    <property type="entry name" value="benzo_boxC"/>
    <property type="match status" value="1"/>
</dbReference>
<sequence length="576" mass="62923">MGDGAAQTIQVEFEKDPSSYKHWRVEYDGGIAKVIMDVDPDGGLVPGYELKLNSYDLGVDIELADIVRRMRFEHPEVRTVLLSSGNDRAFCAGANITMLGQSSHAWKVNFCKFTNETRCELEDATNNSAQTYIAACNGTTAGGGYELALACKEIYLQDDGNSAVSLPEVPLLGVLPGTGGLTRLVDKRKIRRDLADVFSTTAEGVRGNKAVKWNLVDGVYPRSKFDAKVQARAAQLSAEASAQIQAQDGAGAREGVKLGRLQVELGGDATTTTRQYTCVKLECDATTRIATLKVRGPSEADLALVREGPAAIHKAGDAVWALRAYRELDDALLQLRVNHIGIGLVLVEVESDVARTIAYDQALLEAGDPAKHPSSQAWFTREIVFFMARTLRRMDLTSRSFFAIGSAGTGWGGNLLELALASDRFYLLDDPDSPVEVGASEINWGPLAMSHGHHRLAVRFIGEPDQLEALRGKNGEVLAPEQADEAGLVTMLLDDIDWDDDTRVAIEERVSLSPDALTGMEANLRFPGPENCDSKIFARLTAWQNWIFIRPNATGPEGALTLYGRPERPRFDWERV</sequence>
<dbReference type="Gene3D" id="3.90.226.10">
    <property type="entry name" value="2-enoyl-CoA Hydratase, Chain A, domain 1"/>
    <property type="match status" value="2"/>
</dbReference>
<dbReference type="InterPro" id="IPR029045">
    <property type="entry name" value="ClpP/crotonase-like_dom_sf"/>
</dbReference>
<dbReference type="GO" id="GO:0006635">
    <property type="term" value="P:fatty acid beta-oxidation"/>
    <property type="evidence" value="ECO:0007669"/>
    <property type="project" value="TreeGrafter"/>
</dbReference>
<dbReference type="PANTHER" id="PTHR11941:SF54">
    <property type="entry name" value="ENOYL-COA HYDRATASE, MITOCHONDRIAL"/>
    <property type="match status" value="1"/>
</dbReference>
<dbReference type="SUPFAM" id="SSF52096">
    <property type="entry name" value="ClpP/crotonase"/>
    <property type="match status" value="2"/>
</dbReference>
<proteinExistence type="predicted"/>
<comment type="caution">
    <text evidence="1">The sequence shown here is derived from an EMBL/GenBank/DDBJ whole genome shotgun (WGS) entry which is preliminary data.</text>
</comment>
<dbReference type="InterPro" id="IPR017633">
    <property type="entry name" value="Benz-CoA_dihydrodiol_lyase"/>
</dbReference>
<dbReference type="PANTHER" id="PTHR11941">
    <property type="entry name" value="ENOYL-COA HYDRATASE-RELATED"/>
    <property type="match status" value="1"/>
</dbReference>
<dbReference type="EMBL" id="JMCC02000123">
    <property type="protein sequence ID" value="KIG12626.1"/>
    <property type="molecule type" value="Genomic_DNA"/>
</dbReference>